<feature type="compositionally biased region" description="Basic and acidic residues" evidence="1">
    <location>
        <begin position="79"/>
        <end position="89"/>
    </location>
</feature>
<evidence type="ECO:0000256" key="1">
    <source>
        <dbReference type="SAM" id="MobiDB-lite"/>
    </source>
</evidence>
<evidence type="ECO:0000313" key="3">
    <source>
        <dbReference type="Proteomes" id="UP000297527"/>
    </source>
</evidence>
<keyword evidence="3" id="KW-1185">Reference proteome</keyword>
<reference evidence="2 3" key="1">
    <citation type="submission" date="2017-12" db="EMBL/GenBank/DDBJ databases">
        <title>Comparative genomics of Botrytis spp.</title>
        <authorList>
            <person name="Valero-Jimenez C.A."/>
            <person name="Tapia P."/>
            <person name="Veloso J."/>
            <person name="Silva-Moreno E."/>
            <person name="Staats M."/>
            <person name="Valdes J.H."/>
            <person name="Van Kan J.A.L."/>
        </authorList>
    </citation>
    <scope>NUCLEOTIDE SEQUENCE [LARGE SCALE GENOMIC DNA]</scope>
    <source>
        <strain evidence="2 3">MUCL11595</strain>
    </source>
</reference>
<dbReference type="Proteomes" id="UP000297527">
    <property type="component" value="Unassembled WGS sequence"/>
</dbReference>
<sequence length="100" mass="11583">MKFRIVGLGSYTAFHNHDDDFGRLRDPSIGAGHTQNLRNVILQQSRRVFHDKLDQERASIQQGLIDMIDKFRSNSSDEQASKSNERETFGHFQQIDSRYA</sequence>
<evidence type="ECO:0000313" key="2">
    <source>
        <dbReference type="EMBL" id="TGO64824.1"/>
    </source>
</evidence>
<feature type="region of interest" description="Disordered" evidence="1">
    <location>
        <begin position="73"/>
        <end position="100"/>
    </location>
</feature>
<dbReference type="EMBL" id="PQXN01000005">
    <property type="protein sequence ID" value="TGO64824.1"/>
    <property type="molecule type" value="Genomic_DNA"/>
</dbReference>
<comment type="caution">
    <text evidence="2">The sequence shown here is derived from an EMBL/GenBank/DDBJ whole genome shotgun (WGS) entry which is preliminary data.</text>
</comment>
<dbReference type="AlphaFoldDB" id="A0A4Z1IVU6"/>
<protein>
    <submittedName>
        <fullName evidence="2">Uncharacterized protein</fullName>
    </submittedName>
</protein>
<dbReference type="OrthoDB" id="10456420at2759"/>
<organism evidence="2 3">
    <name type="scientific">Botryotinia convoluta</name>
    <dbReference type="NCBI Taxonomy" id="54673"/>
    <lineage>
        <taxon>Eukaryota</taxon>
        <taxon>Fungi</taxon>
        <taxon>Dikarya</taxon>
        <taxon>Ascomycota</taxon>
        <taxon>Pezizomycotina</taxon>
        <taxon>Leotiomycetes</taxon>
        <taxon>Helotiales</taxon>
        <taxon>Sclerotiniaceae</taxon>
        <taxon>Botryotinia</taxon>
    </lineage>
</organism>
<proteinExistence type="predicted"/>
<accession>A0A4Z1IVU6</accession>
<name>A0A4Z1IVU6_9HELO</name>
<gene>
    <name evidence="2" type="ORF">BCON_0005g00210</name>
</gene>